<gene>
    <name evidence="1" type="ORF">DI626_06855</name>
</gene>
<sequence>MERQYSREEIEFYVSKNLEIVGQKSRADAERIRKDFADTIEKLPPEEQVLLIESRGANIVGDRAEINDLYKELDQNGLPNVNGFFTANGVSLSNDFNRKSFLPEPIAWTPESRDNGRVTMRHEHGHRVDRKLAQWEQKPEYFMSDASPTWADALDREMGRRQNRDVITPESSLNPLSWINKQINKITSRNQPAPLYEGYRELDAHLSYYSDKSTHPREAMAEMSNHRNSLYAKFNGDDTRVDAELSKRYPELWPAYRDEMIPKIAETAQKIINNREHDIDTYVQQMQKRESAAGRPPIDAEQARSAASLSLIDGTHRAEIRKMLTETAFYRYPA</sequence>
<dbReference type="EMBL" id="QFNK01000128">
    <property type="protein sequence ID" value="PZO86121.1"/>
    <property type="molecule type" value="Genomic_DNA"/>
</dbReference>
<reference evidence="1 2" key="1">
    <citation type="submission" date="2017-08" db="EMBL/GenBank/DDBJ databases">
        <title>Infants hospitalized years apart are colonized by the same room-sourced microbial strains.</title>
        <authorList>
            <person name="Brooks B."/>
            <person name="Olm M.R."/>
            <person name="Firek B.A."/>
            <person name="Baker R."/>
            <person name="Thomas B.C."/>
            <person name="Morowitz M.J."/>
            <person name="Banfield J.F."/>
        </authorList>
    </citation>
    <scope>NUCLEOTIDE SEQUENCE [LARGE SCALE GENOMIC DNA]</scope>
    <source>
        <strain evidence="1">S2_018_000_R2_104</strain>
    </source>
</reference>
<protein>
    <submittedName>
        <fullName evidence="1">Uncharacterized protein</fullName>
    </submittedName>
</protein>
<name>A0A2W5BS54_9BACT</name>
<accession>A0A2W5BS54</accession>
<comment type="caution">
    <text evidence="1">The sequence shown here is derived from an EMBL/GenBank/DDBJ whole genome shotgun (WGS) entry which is preliminary data.</text>
</comment>
<evidence type="ECO:0000313" key="1">
    <source>
        <dbReference type="EMBL" id="PZO86121.1"/>
    </source>
</evidence>
<evidence type="ECO:0000313" key="2">
    <source>
        <dbReference type="Proteomes" id="UP000249557"/>
    </source>
</evidence>
<feature type="non-terminal residue" evidence="1">
    <location>
        <position position="334"/>
    </location>
</feature>
<proteinExistence type="predicted"/>
<dbReference type="Proteomes" id="UP000249557">
    <property type="component" value="Unassembled WGS sequence"/>
</dbReference>
<dbReference type="AlphaFoldDB" id="A0A2W5BS54"/>
<organism evidence="1 2">
    <name type="scientific">Micavibrio aeruginosavorus</name>
    <dbReference type="NCBI Taxonomy" id="349221"/>
    <lineage>
        <taxon>Bacteria</taxon>
        <taxon>Pseudomonadati</taxon>
        <taxon>Bdellovibrionota</taxon>
        <taxon>Bdellovibrionia</taxon>
        <taxon>Bdellovibrionales</taxon>
        <taxon>Pseudobdellovibrionaceae</taxon>
        <taxon>Micavibrio</taxon>
    </lineage>
</organism>